<evidence type="ECO:0000313" key="2">
    <source>
        <dbReference type="EMBL" id="KAG5657447.1"/>
    </source>
</evidence>
<dbReference type="Pfam" id="PF06985">
    <property type="entry name" value="HET"/>
    <property type="match status" value="1"/>
</dbReference>
<keyword evidence="3" id="KW-1185">Reference proteome</keyword>
<reference evidence="2" key="1">
    <citation type="submission" date="2021-04" db="EMBL/GenBank/DDBJ databases">
        <title>Draft genome of Fusarium avenaceum strain F156N33, isolated from an atmospheric sample in Virginia.</title>
        <authorList>
            <person name="Yang S."/>
            <person name="Vinatzer B.A."/>
            <person name="Coleman J."/>
        </authorList>
    </citation>
    <scope>NUCLEOTIDE SEQUENCE</scope>
    <source>
        <strain evidence="2">F156N33</strain>
    </source>
</reference>
<dbReference type="AlphaFoldDB" id="A0A9P7H2Z4"/>
<evidence type="ECO:0000259" key="1">
    <source>
        <dbReference type="Pfam" id="PF06985"/>
    </source>
</evidence>
<dbReference type="PANTHER" id="PTHR24148:SF73">
    <property type="entry name" value="HET DOMAIN PROTEIN (AFU_ORTHOLOGUE AFUA_8G01020)"/>
    <property type="match status" value="1"/>
</dbReference>
<organism evidence="2 3">
    <name type="scientific">Fusarium avenaceum</name>
    <dbReference type="NCBI Taxonomy" id="40199"/>
    <lineage>
        <taxon>Eukaryota</taxon>
        <taxon>Fungi</taxon>
        <taxon>Dikarya</taxon>
        <taxon>Ascomycota</taxon>
        <taxon>Pezizomycotina</taxon>
        <taxon>Sordariomycetes</taxon>
        <taxon>Hypocreomycetidae</taxon>
        <taxon>Hypocreales</taxon>
        <taxon>Nectriaceae</taxon>
        <taxon>Fusarium</taxon>
        <taxon>Fusarium tricinctum species complex</taxon>
    </lineage>
</organism>
<dbReference type="EMBL" id="JAGPUO010000017">
    <property type="protein sequence ID" value="KAG5657447.1"/>
    <property type="molecule type" value="Genomic_DNA"/>
</dbReference>
<proteinExistence type="predicted"/>
<gene>
    <name evidence="2" type="ORF">KAF25_006011</name>
</gene>
<sequence length="899" mass="101929">MDLAPELRLQIWQHAIPKDDLLGLAIYKKGCWQPRFLTPSDWDYEEVDPDNIRFEFRYDFLPVAFNVPLAFVNDEARGVVLSWAQRSGIEIMHNESQVYLQRQMNHEIDALYLPMDRIEDFEVEPLDRQFEEDMVHQELFYSEEPIPESWAWFNNIETVYVVVGQQPDEHGHWEIVDHGEKPIIWDIERGFELGDGGTVLNDDLYTLDDKSFRLATVGQANHPDTGEAVPSITLTTHDLLDAVEIGYNALSYTWGAPRINMTDEEKDVKRSILMNEKIVDVQTNLYDALHELRAACEGIPVWIDALCINQSDDSERSAQVSVMNQIYGKAKRVIVWLGKPYPELEAGIKAAERLGTESVPHILRMLGTQTWDFTYDMSLMPKLYGMEPLNEEEGIGLFNLFSCRWFTRVWVIQEVSLAEDVVILCNQKFTPFDCVGLTATFLHYSGLILALMFSVTREHPAYPLMRAMNVYQSERLQLLREWCKGEASVWGGVLSTIDFGAGLAQENQDSSSMLMLRLLFSTFGFEATDPRDIVYGLGGILRHMASERGLQVASEFEPNYAIQAKDLFQNVSKNIIETTDSLVLLTMLRDPSTRKTPGLPSWAMDYSAVMCNSVHGPQFRSVGIFDASRYTPKVTTERHFTIQENTLTAFGFPLGAVQKVAEDFEESFLGRLDRLADLLLSMKPVYPHTNQPADEALLRTLIWDNDLSNRPAQNVKNERFRQTMLEQITMGLNRIYAAEADKSAVEDQVLSSIQTMGYLDEVAAKYPSSFFPKVNVVRATCVQLGLIKPQEDDGPVTEEIKTSETPSSEKAIPPRIVMGSMWYAHRPFLTDTGYLGAGYLSIEAGDELWIVSGSPAPLILRKTGARDDEFTIVGEAYVHGIMQGETVTDDVVWKKIQMI</sequence>
<name>A0A9P7H2Z4_9HYPO</name>
<accession>A0A9P7H2Z4</accession>
<evidence type="ECO:0000313" key="3">
    <source>
        <dbReference type="Proteomes" id="UP000782241"/>
    </source>
</evidence>
<protein>
    <recommendedName>
        <fullName evidence="1">Heterokaryon incompatibility domain-containing protein</fullName>
    </recommendedName>
</protein>
<dbReference type="InterPro" id="IPR052895">
    <property type="entry name" value="HetReg/Transcr_Mod"/>
</dbReference>
<dbReference type="PANTHER" id="PTHR24148">
    <property type="entry name" value="ANKYRIN REPEAT DOMAIN-CONTAINING PROTEIN 39 HOMOLOG-RELATED"/>
    <property type="match status" value="1"/>
</dbReference>
<dbReference type="InterPro" id="IPR010730">
    <property type="entry name" value="HET"/>
</dbReference>
<feature type="domain" description="Heterokaryon incompatibility" evidence="1">
    <location>
        <begin position="247"/>
        <end position="414"/>
    </location>
</feature>
<dbReference type="Pfam" id="PF26639">
    <property type="entry name" value="Het-6_barrel"/>
    <property type="match status" value="1"/>
</dbReference>
<dbReference type="Proteomes" id="UP000782241">
    <property type="component" value="Unassembled WGS sequence"/>
</dbReference>
<comment type="caution">
    <text evidence="2">The sequence shown here is derived from an EMBL/GenBank/DDBJ whole genome shotgun (WGS) entry which is preliminary data.</text>
</comment>